<dbReference type="Proteomes" id="UP000663855">
    <property type="component" value="Unassembled WGS sequence"/>
</dbReference>
<evidence type="ECO:0000313" key="5">
    <source>
        <dbReference type="Proteomes" id="UP000663855"/>
    </source>
</evidence>
<dbReference type="Proteomes" id="UP000681720">
    <property type="component" value="Unassembled WGS sequence"/>
</dbReference>
<comment type="caution">
    <text evidence="1">The sequence shown here is derived from an EMBL/GenBank/DDBJ whole genome shotgun (WGS) entry which is preliminary data.</text>
</comment>
<dbReference type="EMBL" id="CAJOBJ010261856">
    <property type="protein sequence ID" value="CAF5114711.1"/>
    <property type="molecule type" value="Genomic_DNA"/>
</dbReference>
<name>A0A815LRP9_9BILA</name>
<proteinExistence type="predicted"/>
<accession>A0A815LRP9</accession>
<dbReference type="OrthoDB" id="2438421at2759"/>
<dbReference type="AlphaFoldDB" id="A0A815LRP9"/>
<sequence>MAGEVLVADLSLSYDDVEDTDQLDNEKENTNNPYEFHTLKNRVVTRWNTILIMLRSYESNMPGIEIILRRLKLFDLILTPTENEIGRDLVDFLSAFETTRTILSA</sequence>
<evidence type="ECO:0000313" key="4">
    <source>
        <dbReference type="EMBL" id="CAF5114711.1"/>
    </source>
</evidence>
<dbReference type="EMBL" id="CAJOBH010007991">
    <property type="protein sequence ID" value="CAF4099922.1"/>
    <property type="molecule type" value="Genomic_DNA"/>
</dbReference>
<protein>
    <submittedName>
        <fullName evidence="1">Uncharacterized protein</fullName>
    </submittedName>
</protein>
<gene>
    <name evidence="3" type="ORF">BYL167_LOCUS19059</name>
    <name evidence="1" type="ORF">CJN711_LOCUS22574</name>
    <name evidence="4" type="ORF">GIL414_LOCUS63295</name>
    <name evidence="2" type="ORF">KQP761_LOCUS29256</name>
</gene>
<dbReference type="Proteomes" id="UP000663834">
    <property type="component" value="Unassembled WGS sequence"/>
</dbReference>
<evidence type="ECO:0000313" key="2">
    <source>
        <dbReference type="EMBL" id="CAF1647307.1"/>
    </source>
</evidence>
<reference evidence="1" key="1">
    <citation type="submission" date="2021-02" db="EMBL/GenBank/DDBJ databases">
        <authorList>
            <person name="Nowell W R."/>
        </authorList>
    </citation>
    <scope>NUCLEOTIDE SEQUENCE</scope>
</reference>
<dbReference type="EMBL" id="CAJNOV010010574">
    <property type="protein sequence ID" value="CAF1412253.1"/>
    <property type="molecule type" value="Genomic_DNA"/>
</dbReference>
<dbReference type="EMBL" id="CAJNOW010016057">
    <property type="protein sequence ID" value="CAF1647307.1"/>
    <property type="molecule type" value="Genomic_DNA"/>
</dbReference>
<evidence type="ECO:0000313" key="1">
    <source>
        <dbReference type="EMBL" id="CAF1412253.1"/>
    </source>
</evidence>
<dbReference type="Proteomes" id="UP000681967">
    <property type="component" value="Unassembled WGS sequence"/>
</dbReference>
<organism evidence="1 5">
    <name type="scientific">Rotaria magnacalcarata</name>
    <dbReference type="NCBI Taxonomy" id="392030"/>
    <lineage>
        <taxon>Eukaryota</taxon>
        <taxon>Metazoa</taxon>
        <taxon>Spiralia</taxon>
        <taxon>Gnathifera</taxon>
        <taxon>Rotifera</taxon>
        <taxon>Eurotatoria</taxon>
        <taxon>Bdelloidea</taxon>
        <taxon>Philodinida</taxon>
        <taxon>Philodinidae</taxon>
        <taxon>Rotaria</taxon>
    </lineage>
</organism>
<evidence type="ECO:0000313" key="3">
    <source>
        <dbReference type="EMBL" id="CAF4099922.1"/>
    </source>
</evidence>